<evidence type="ECO:0000313" key="3">
    <source>
        <dbReference type="EMBL" id="VVN05514.1"/>
    </source>
</evidence>
<feature type="transmembrane region" description="Helical" evidence="1">
    <location>
        <begin position="6"/>
        <end position="32"/>
    </location>
</feature>
<keyword evidence="1" id="KW-0472">Membrane</keyword>
<evidence type="ECO:0000256" key="1">
    <source>
        <dbReference type="SAM" id="Phobius"/>
    </source>
</evidence>
<dbReference type="RefSeq" id="WP_038995899.1">
    <property type="nucleotide sequence ID" value="NZ_OZ024668.1"/>
</dbReference>
<organism evidence="3">
    <name type="scientific">Pseudomonas fluorescens</name>
    <dbReference type="NCBI Taxonomy" id="294"/>
    <lineage>
        <taxon>Bacteria</taxon>
        <taxon>Pseudomonadati</taxon>
        <taxon>Pseudomonadota</taxon>
        <taxon>Gammaproteobacteria</taxon>
        <taxon>Pseudomonadales</taxon>
        <taxon>Pseudomonadaceae</taxon>
        <taxon>Pseudomonas</taxon>
    </lineage>
</organism>
<proteinExistence type="predicted"/>
<name>A0A5E6UR58_PSEFL</name>
<evidence type="ECO:0000313" key="2">
    <source>
        <dbReference type="EMBL" id="CAK9889950.1"/>
    </source>
</evidence>
<reference evidence="3" key="1">
    <citation type="submission" date="2019-09" db="EMBL/GenBank/DDBJ databases">
        <authorList>
            <person name="Chandra G."/>
            <person name="Truman W A."/>
        </authorList>
    </citation>
    <scope>NUCLEOTIDE SEQUENCE [LARGE SCALE GENOMIC DNA]</scope>
    <source>
        <strain evidence="3">PS652</strain>
    </source>
</reference>
<gene>
    <name evidence="2" type="ORF">PS652_02783</name>
    <name evidence="3" type="ORF">PS652_03531</name>
</gene>
<evidence type="ECO:0000313" key="4">
    <source>
        <dbReference type="Proteomes" id="UP000326595"/>
    </source>
</evidence>
<reference evidence="2 4" key="2">
    <citation type="submission" date="2024-03" db="EMBL/GenBank/DDBJ databases">
        <authorList>
            <person name="Alaster D. Moffat"/>
            <person name="Govind Chandra"/>
            <person name="Andrew W. Truman"/>
        </authorList>
    </citation>
    <scope>NUCLEOTIDE SEQUENCE [LARGE SCALE GENOMIC DNA]</scope>
    <source>
        <strain evidence="2">PS652</strain>
    </source>
</reference>
<dbReference type="EMBL" id="OZ024668">
    <property type="protein sequence ID" value="CAK9889950.1"/>
    <property type="molecule type" value="Genomic_DNA"/>
</dbReference>
<dbReference type="AlphaFoldDB" id="A0A5E6UR58"/>
<dbReference type="InterPro" id="IPR011767">
    <property type="entry name" value="GLR_AS"/>
</dbReference>
<feature type="transmembrane region" description="Helical" evidence="1">
    <location>
        <begin position="44"/>
        <end position="62"/>
    </location>
</feature>
<sequence length="111" mass="12795">MPQLEYYRVAFLNICINDFSIYIGAPLLILTLFDWMPKDISSTYILVFFGLNLLCFPLAMLVRCPHCNAAMLHLYKDEVGTALSRRAGFSELRELKRVRCLKCAGLMKIRD</sequence>
<keyword evidence="1" id="KW-1133">Transmembrane helix</keyword>
<keyword evidence="1" id="KW-0812">Transmembrane</keyword>
<dbReference type="PROSITE" id="PS00195">
    <property type="entry name" value="GLUTAREDOXIN_1"/>
    <property type="match status" value="1"/>
</dbReference>
<dbReference type="Proteomes" id="UP000326595">
    <property type="component" value="Chromosome"/>
</dbReference>
<protein>
    <submittedName>
        <fullName evidence="3">Uncharacterized protein</fullName>
    </submittedName>
</protein>
<accession>A0A5E6UR58</accession>
<dbReference type="EMBL" id="CABVHG010000021">
    <property type="protein sequence ID" value="VVN05514.1"/>
    <property type="molecule type" value="Genomic_DNA"/>
</dbReference>